<protein>
    <recommendedName>
        <fullName evidence="4">Peptidyl-prolyl cis-trans isomerase</fullName>
        <shortName evidence="4">PPIase</shortName>
        <ecNumber evidence="4">5.2.1.8</ecNumber>
    </recommendedName>
</protein>
<dbReference type="SUPFAM" id="SSF50891">
    <property type="entry name" value="Cyclophilin-like"/>
    <property type="match status" value="1"/>
</dbReference>
<comment type="function">
    <text evidence="4">PPIases accelerate the folding of proteins. It catalyzes the cis-trans isomerization of proline imidic peptide bonds in oligopeptides.</text>
</comment>
<comment type="caution">
    <text evidence="6">The sequence shown here is derived from an EMBL/GenBank/DDBJ whole genome shotgun (WGS) entry which is preliminary data.</text>
</comment>
<reference evidence="6 7" key="1">
    <citation type="submission" date="2018-07" db="EMBL/GenBank/DDBJ databases">
        <title>Venubactetium sediminum gen. nov., sp. nov., isolated from a marine solar saltern.</title>
        <authorList>
            <person name="Wang S."/>
        </authorList>
    </citation>
    <scope>NUCLEOTIDE SEQUENCE [LARGE SCALE GENOMIC DNA]</scope>
    <source>
        <strain evidence="6 7">WD2A32</strain>
    </source>
</reference>
<dbReference type="EC" id="5.2.1.8" evidence="4"/>
<keyword evidence="7" id="KW-1185">Reference proteome</keyword>
<dbReference type="GO" id="GO:0006457">
    <property type="term" value="P:protein folding"/>
    <property type="evidence" value="ECO:0007669"/>
    <property type="project" value="InterPro"/>
</dbReference>
<evidence type="ECO:0000313" key="7">
    <source>
        <dbReference type="Proteomes" id="UP000253941"/>
    </source>
</evidence>
<accession>A0A369T8V2</accession>
<dbReference type="Gene3D" id="2.40.100.10">
    <property type="entry name" value="Cyclophilin-like"/>
    <property type="match status" value="1"/>
</dbReference>
<organism evidence="6 7">
    <name type="scientific">Ferruginivarius sediminum</name>
    <dbReference type="NCBI Taxonomy" id="2661937"/>
    <lineage>
        <taxon>Bacteria</taxon>
        <taxon>Pseudomonadati</taxon>
        <taxon>Pseudomonadota</taxon>
        <taxon>Alphaproteobacteria</taxon>
        <taxon>Rhodospirillales</taxon>
        <taxon>Rhodospirillaceae</taxon>
        <taxon>Ferruginivarius</taxon>
    </lineage>
</organism>
<dbReference type="PROSITE" id="PS00170">
    <property type="entry name" value="CSA_PPIASE_1"/>
    <property type="match status" value="1"/>
</dbReference>
<dbReference type="InterPro" id="IPR002130">
    <property type="entry name" value="Cyclophilin-type_PPIase_dom"/>
</dbReference>
<dbReference type="EMBL" id="QPMH01000020">
    <property type="protein sequence ID" value="RDD60795.1"/>
    <property type="molecule type" value="Genomic_DNA"/>
</dbReference>
<proteinExistence type="inferred from homology"/>
<dbReference type="Pfam" id="PF00160">
    <property type="entry name" value="Pro_isomerase"/>
    <property type="match status" value="1"/>
</dbReference>
<keyword evidence="3 4" id="KW-0413">Isomerase</keyword>
<gene>
    <name evidence="6" type="ORF">DRB17_16500</name>
</gene>
<feature type="signal peptide" evidence="4">
    <location>
        <begin position="1"/>
        <end position="23"/>
    </location>
</feature>
<dbReference type="InterPro" id="IPR029000">
    <property type="entry name" value="Cyclophilin-like_dom_sf"/>
</dbReference>
<dbReference type="InterPro" id="IPR044665">
    <property type="entry name" value="E_coli_cyclophilin_A-like"/>
</dbReference>
<keyword evidence="2 4" id="KW-0697">Rotamase</keyword>
<dbReference type="GO" id="GO:0003755">
    <property type="term" value="F:peptidyl-prolyl cis-trans isomerase activity"/>
    <property type="evidence" value="ECO:0007669"/>
    <property type="project" value="UniProtKB-UniRule"/>
</dbReference>
<comment type="similarity">
    <text evidence="1 4">Belongs to the cyclophilin-type PPIase family.</text>
</comment>
<evidence type="ECO:0000256" key="4">
    <source>
        <dbReference type="RuleBase" id="RU363019"/>
    </source>
</evidence>
<evidence type="ECO:0000259" key="5">
    <source>
        <dbReference type="PROSITE" id="PS50072"/>
    </source>
</evidence>
<dbReference type="PROSITE" id="PS50072">
    <property type="entry name" value="CSA_PPIASE_2"/>
    <property type="match status" value="1"/>
</dbReference>
<dbReference type="InterPro" id="IPR020892">
    <property type="entry name" value="Cyclophilin-type_PPIase_CS"/>
</dbReference>
<evidence type="ECO:0000256" key="3">
    <source>
        <dbReference type="ARBA" id="ARBA00023235"/>
    </source>
</evidence>
<dbReference type="Proteomes" id="UP000253941">
    <property type="component" value="Unassembled WGS sequence"/>
</dbReference>
<dbReference type="AlphaFoldDB" id="A0A369T8V2"/>
<evidence type="ECO:0000256" key="2">
    <source>
        <dbReference type="ARBA" id="ARBA00023110"/>
    </source>
</evidence>
<sequence length="193" mass="21157">MKALSALVFILALAAASTQAAQADPVVLMSTSHGDIRVELDREKAPETVDNFLRYVEEGHYDGTIFHRVISNFMIQGGGYTQDFQKKATHEPIRNEADNGLKNDRGTIAMARTADPHSATAQFFINVTNNDFLNHAAKTRRGWGYAVFGRVVEGMDTVDAIRSLPTGPQGPFPKDVPREPVVIESMEVVTPAD</sequence>
<dbReference type="PANTHER" id="PTHR43246">
    <property type="entry name" value="PEPTIDYL-PROLYL CIS-TRANS ISOMERASE CYP38, CHLOROPLASTIC"/>
    <property type="match status" value="1"/>
</dbReference>
<feature type="domain" description="PPIase cyclophilin-type" evidence="5">
    <location>
        <begin position="26"/>
        <end position="188"/>
    </location>
</feature>
<dbReference type="CDD" id="cd01920">
    <property type="entry name" value="cyclophilin_EcCYP_like"/>
    <property type="match status" value="1"/>
</dbReference>
<name>A0A369T8V2_9PROT</name>
<dbReference type="PRINTS" id="PR00153">
    <property type="entry name" value="CSAPPISMRASE"/>
</dbReference>
<evidence type="ECO:0000313" key="6">
    <source>
        <dbReference type="EMBL" id="RDD60795.1"/>
    </source>
</evidence>
<comment type="catalytic activity">
    <reaction evidence="4">
        <text>[protein]-peptidylproline (omega=180) = [protein]-peptidylproline (omega=0)</text>
        <dbReference type="Rhea" id="RHEA:16237"/>
        <dbReference type="Rhea" id="RHEA-COMP:10747"/>
        <dbReference type="Rhea" id="RHEA-COMP:10748"/>
        <dbReference type="ChEBI" id="CHEBI:83833"/>
        <dbReference type="ChEBI" id="CHEBI:83834"/>
        <dbReference type="EC" id="5.2.1.8"/>
    </reaction>
</comment>
<keyword evidence="4" id="KW-0732">Signal</keyword>
<evidence type="ECO:0000256" key="1">
    <source>
        <dbReference type="ARBA" id="ARBA00007365"/>
    </source>
</evidence>
<feature type="chain" id="PRO_5016477366" description="Peptidyl-prolyl cis-trans isomerase" evidence="4">
    <location>
        <begin position="24"/>
        <end position="193"/>
    </location>
</feature>